<dbReference type="SMART" id="SM00369">
    <property type="entry name" value="LRR_TYP"/>
    <property type="match status" value="5"/>
</dbReference>
<organism evidence="4 5">
    <name type="scientific">Stegastes partitus</name>
    <name type="common">bicolor damselfish</name>
    <dbReference type="NCBI Taxonomy" id="144197"/>
    <lineage>
        <taxon>Eukaryota</taxon>
        <taxon>Metazoa</taxon>
        <taxon>Chordata</taxon>
        <taxon>Craniata</taxon>
        <taxon>Vertebrata</taxon>
        <taxon>Euteleostomi</taxon>
        <taxon>Actinopterygii</taxon>
        <taxon>Neopterygii</taxon>
        <taxon>Teleostei</taxon>
        <taxon>Neoteleostei</taxon>
        <taxon>Acanthomorphata</taxon>
        <taxon>Ovalentaria</taxon>
        <taxon>Pomacentridae</taxon>
        <taxon>Stegastes</taxon>
    </lineage>
</organism>
<dbReference type="RefSeq" id="XP_008300518.1">
    <property type="nucleotide sequence ID" value="XM_008302296.1"/>
</dbReference>
<dbReference type="GeneID" id="103372612"/>
<keyword evidence="1" id="KW-0433">Leucine-rich repeat</keyword>
<dbReference type="InterPro" id="IPR032675">
    <property type="entry name" value="LRR_dom_sf"/>
</dbReference>
<dbReference type="Proteomes" id="UP000694891">
    <property type="component" value="Unplaced"/>
</dbReference>
<keyword evidence="4" id="KW-1185">Reference proteome</keyword>
<gene>
    <name evidence="5" type="primary">LOC103372612</name>
</gene>
<dbReference type="Gene3D" id="3.80.10.10">
    <property type="entry name" value="Ribonuclease Inhibitor"/>
    <property type="match status" value="2"/>
</dbReference>
<evidence type="ECO:0000313" key="5">
    <source>
        <dbReference type="RefSeq" id="XP_008300518.1"/>
    </source>
</evidence>
<dbReference type="InterPro" id="IPR050216">
    <property type="entry name" value="LRR_domain-containing"/>
</dbReference>
<dbReference type="Pfam" id="PF12799">
    <property type="entry name" value="LRR_4"/>
    <property type="match status" value="1"/>
</dbReference>
<proteinExistence type="predicted"/>
<dbReference type="PANTHER" id="PTHR48051">
    <property type="match status" value="1"/>
</dbReference>
<evidence type="ECO:0000256" key="3">
    <source>
        <dbReference type="SAM" id="MobiDB-lite"/>
    </source>
</evidence>
<evidence type="ECO:0000256" key="1">
    <source>
        <dbReference type="ARBA" id="ARBA00022614"/>
    </source>
</evidence>
<feature type="region of interest" description="Disordered" evidence="3">
    <location>
        <begin position="1"/>
        <end position="23"/>
    </location>
</feature>
<evidence type="ECO:0000256" key="2">
    <source>
        <dbReference type="ARBA" id="ARBA00022737"/>
    </source>
</evidence>
<evidence type="ECO:0000313" key="4">
    <source>
        <dbReference type="Proteomes" id="UP000694891"/>
    </source>
</evidence>
<name>A0A9Y4TVI5_9TELE</name>
<dbReference type="GO" id="GO:0005737">
    <property type="term" value="C:cytoplasm"/>
    <property type="evidence" value="ECO:0007669"/>
    <property type="project" value="TreeGrafter"/>
</dbReference>
<accession>A0A9Y4TVI5</accession>
<dbReference type="PANTHER" id="PTHR48051:SF13">
    <property type="entry name" value="LEUCINE-RICH REPEAT-CONTAINING PROTEIN 30"/>
    <property type="match status" value="1"/>
</dbReference>
<dbReference type="PROSITE" id="PS51450">
    <property type="entry name" value="LRR"/>
    <property type="match status" value="1"/>
</dbReference>
<sequence>MGGSVCKEEVQEEKRRSPAREDSLTSADRIRRFTVRQFGFTVLSLTRRGLKEVPEELWELLELQKLNLSLNSLKGVPPQVALLSNLVVLNLWGNQVLSLANNQLSSLPASLSNLTRLKKLNLSHNLIAHVPGCVYNMKALVFLHLACNRLENLAENIQALVELKILIMEGNSLHSLPKALCDDDDDERPLPPQDLHQLSRLQKLAYHPLDKGLHIIHNPLLKPVKEVLEGGLSALFSYLRAG</sequence>
<dbReference type="AlphaFoldDB" id="A0A9Y4TVI5"/>
<keyword evidence="2" id="KW-0677">Repeat</keyword>
<reference evidence="5" key="1">
    <citation type="submission" date="2025-08" db="UniProtKB">
        <authorList>
            <consortium name="RefSeq"/>
        </authorList>
    </citation>
    <scope>IDENTIFICATION</scope>
</reference>
<protein>
    <submittedName>
        <fullName evidence="5">Leucine-rich repeat-containing protein 30</fullName>
    </submittedName>
</protein>
<dbReference type="InterPro" id="IPR001611">
    <property type="entry name" value="Leu-rich_rpt"/>
</dbReference>
<dbReference type="InterPro" id="IPR003591">
    <property type="entry name" value="Leu-rich_rpt_typical-subtyp"/>
</dbReference>
<dbReference type="InterPro" id="IPR025875">
    <property type="entry name" value="Leu-rich_rpt_4"/>
</dbReference>
<dbReference type="SUPFAM" id="SSF52058">
    <property type="entry name" value="L domain-like"/>
    <property type="match status" value="1"/>
</dbReference>